<proteinExistence type="evidence at transcript level"/>
<accession>I4DQN1</accession>
<reference evidence="1" key="1">
    <citation type="journal article" date="2012" name="BMC Biol.">
        <title>Comprehensive microarray-based analysis for stage-specific larval camouflage pattern-associated genes in the swallowtail butterfly, Papilio xuthus.</title>
        <authorList>
            <person name="Futahashi R."/>
            <person name="Shirataki H."/>
            <person name="Narita T."/>
            <person name="Mita K."/>
            <person name="Fujiwara H."/>
        </authorList>
    </citation>
    <scope>NUCLEOTIDE SEQUENCE</scope>
    <source>
        <tissue evidence="1">Epidermis</tissue>
    </source>
</reference>
<protein>
    <submittedName>
        <fullName evidence="1">Uncharacterized protein</fullName>
    </submittedName>
</protein>
<name>I4DQN1_PAPXU</name>
<dbReference type="AlphaFoldDB" id="I4DQN1"/>
<evidence type="ECO:0000313" key="1">
    <source>
        <dbReference type="EMBL" id="BAM20221.1"/>
    </source>
</evidence>
<dbReference type="EMBL" id="AK404491">
    <property type="protein sequence ID" value="BAM20221.1"/>
    <property type="molecule type" value="mRNA"/>
</dbReference>
<organism evidence="1">
    <name type="scientific">Papilio xuthus</name>
    <name type="common">Asian swallowtail butterfly</name>
    <dbReference type="NCBI Taxonomy" id="66420"/>
    <lineage>
        <taxon>Eukaryota</taxon>
        <taxon>Metazoa</taxon>
        <taxon>Ecdysozoa</taxon>
        <taxon>Arthropoda</taxon>
        <taxon>Hexapoda</taxon>
        <taxon>Insecta</taxon>
        <taxon>Pterygota</taxon>
        <taxon>Neoptera</taxon>
        <taxon>Endopterygota</taxon>
        <taxon>Lepidoptera</taxon>
        <taxon>Glossata</taxon>
        <taxon>Ditrysia</taxon>
        <taxon>Papilionoidea</taxon>
        <taxon>Papilionidae</taxon>
        <taxon>Papilioninae</taxon>
        <taxon>Papilio</taxon>
    </lineage>
</organism>
<sequence length="56" mass="7375">MIELYFLHTIYDQRRLKRRRYQKRHLFLECFTTDSYVYLIPEKVWTRRFFYIIFFI</sequence>